<dbReference type="PANTHER" id="PTHR32347">
    <property type="entry name" value="EFFLUX SYSTEM COMPONENT YKNX-RELATED"/>
    <property type="match status" value="1"/>
</dbReference>
<dbReference type="GO" id="GO:0016020">
    <property type="term" value="C:membrane"/>
    <property type="evidence" value="ECO:0007669"/>
    <property type="project" value="InterPro"/>
</dbReference>
<evidence type="ECO:0000256" key="3">
    <source>
        <dbReference type="ARBA" id="ARBA00023054"/>
    </source>
</evidence>
<feature type="region of interest" description="Disordered" evidence="4">
    <location>
        <begin position="496"/>
        <end position="545"/>
    </location>
</feature>
<dbReference type="SUPFAM" id="SSF111369">
    <property type="entry name" value="HlyD-like secretion proteins"/>
    <property type="match status" value="1"/>
</dbReference>
<dbReference type="GO" id="GO:0022857">
    <property type="term" value="F:transmembrane transporter activity"/>
    <property type="evidence" value="ECO:0007669"/>
    <property type="project" value="InterPro"/>
</dbReference>
<dbReference type="InterPro" id="IPR050465">
    <property type="entry name" value="UPF0194_transport"/>
</dbReference>
<dbReference type="Pfam" id="PF25989">
    <property type="entry name" value="YknX_C"/>
    <property type="match status" value="1"/>
</dbReference>
<accession>A0A1M6UK56</accession>
<comment type="similarity">
    <text evidence="2">Belongs to the membrane fusion protein (MFP) (TC 8.A.1) family.</text>
</comment>
<evidence type="ECO:0000313" key="7">
    <source>
        <dbReference type="Proteomes" id="UP000184301"/>
    </source>
</evidence>
<dbReference type="Gene3D" id="2.40.30.170">
    <property type="match status" value="1"/>
</dbReference>
<dbReference type="AlphaFoldDB" id="A0A1M6UK56"/>
<dbReference type="STRING" id="1121950.SAMN02745243_03528"/>
<dbReference type="RefSeq" id="WP_073112846.1">
    <property type="nucleotide sequence ID" value="NZ_FQZY01000074.1"/>
</dbReference>
<dbReference type="EMBL" id="FQZY01000074">
    <property type="protein sequence ID" value="SHK69625.1"/>
    <property type="molecule type" value="Genomic_DNA"/>
</dbReference>
<proteinExistence type="inferred from homology"/>
<evidence type="ECO:0000259" key="5">
    <source>
        <dbReference type="Pfam" id="PF25989"/>
    </source>
</evidence>
<evidence type="ECO:0000256" key="1">
    <source>
        <dbReference type="ARBA" id="ARBA00004196"/>
    </source>
</evidence>
<feature type="compositionally biased region" description="Basic and acidic residues" evidence="4">
    <location>
        <begin position="230"/>
        <end position="243"/>
    </location>
</feature>
<dbReference type="InterPro" id="IPR058637">
    <property type="entry name" value="YknX-like_C"/>
</dbReference>
<dbReference type="InterPro" id="IPR006143">
    <property type="entry name" value="RND_pump_MFP"/>
</dbReference>
<name>A0A1M6UK56_9FIRM</name>
<keyword evidence="3" id="KW-0175">Coiled coil</keyword>
<dbReference type="NCBIfam" id="TIGR01730">
    <property type="entry name" value="RND_mfp"/>
    <property type="match status" value="1"/>
</dbReference>
<reference evidence="6 7" key="1">
    <citation type="submission" date="2016-11" db="EMBL/GenBank/DDBJ databases">
        <authorList>
            <person name="Jaros S."/>
            <person name="Januszkiewicz K."/>
            <person name="Wedrychowicz H."/>
        </authorList>
    </citation>
    <scope>NUCLEOTIDE SEQUENCE [LARGE SCALE GENOMIC DNA]</scope>
    <source>
        <strain evidence="6 7">DSM 15480</strain>
    </source>
</reference>
<evidence type="ECO:0000313" key="6">
    <source>
        <dbReference type="EMBL" id="SHK69625.1"/>
    </source>
</evidence>
<gene>
    <name evidence="6" type="ORF">SAMN02745243_03528</name>
</gene>
<dbReference type="OrthoDB" id="1995149at2"/>
<dbReference type="Proteomes" id="UP000184301">
    <property type="component" value="Unassembled WGS sequence"/>
</dbReference>
<keyword evidence="7" id="KW-1185">Reference proteome</keyword>
<dbReference type="Gene3D" id="2.40.420.20">
    <property type="match status" value="1"/>
</dbReference>
<feature type="region of interest" description="Disordered" evidence="4">
    <location>
        <begin position="230"/>
        <end position="252"/>
    </location>
</feature>
<evidence type="ECO:0000256" key="2">
    <source>
        <dbReference type="ARBA" id="ARBA00009477"/>
    </source>
</evidence>
<organism evidence="6 7">
    <name type="scientific">Hespellia stercorisuis DSM 15480</name>
    <dbReference type="NCBI Taxonomy" id="1121950"/>
    <lineage>
        <taxon>Bacteria</taxon>
        <taxon>Bacillati</taxon>
        <taxon>Bacillota</taxon>
        <taxon>Clostridia</taxon>
        <taxon>Lachnospirales</taxon>
        <taxon>Lachnospiraceae</taxon>
        <taxon>Hespellia</taxon>
    </lineage>
</organism>
<comment type="subcellular location">
    <subcellularLocation>
        <location evidence="1">Cell envelope</location>
    </subcellularLocation>
</comment>
<dbReference type="GO" id="GO:0030313">
    <property type="term" value="C:cell envelope"/>
    <property type="evidence" value="ECO:0007669"/>
    <property type="project" value="UniProtKB-SubCell"/>
</dbReference>
<sequence>MFKKHKKAKIAAIVVGCVVVVGGVIAVRAMKSSASGMPVEVTKTEKGDVVSTLNVTGDVTSGNTKTYYSPVNAKINVCNGEDGATVESGTLIIGYDTSTLAQDNQKAQLESAVTANGNLDTVAKAAQAAARTTRDEGSIQADIDASQAHIADLNVAIADRTNQLTSDASQYVTDATIAYENANAELTDLMAQLTDVQTKLNDKVSPPEEEEKKKLEQQVKDLTDQIEPKKAEVQELENEKTRATGETPTPATDDQIVAWNNELTQEQSTLSELQSELATAKSETKAAATAGVTDAAQAQMSAQNNLAQLAASTTEQLLAQGQDGMKTEFKGVLSDMKVKQGALVTQGAELFTVSSNEDVYVKVPVSKADYNKVQTGQTAKITIGQKEYKGTVTEISKIATKTEQGGQVINTKVRVDNADSDIYLGVQAKVVLNIGNVKDVLRVESAAVNTDTDGDFCYVVDENNKVVRKNVTIGLSATDYTEVKDGLKADEQVIRELPDGVEEGSAVTVQGDGKSDETDGKSGKSDDKSGETDDKSDGAASGEEE</sequence>
<feature type="domain" description="YknX-like C-terminal permuted SH3-like" evidence="5">
    <location>
        <begin position="442"/>
        <end position="509"/>
    </location>
</feature>
<protein>
    <submittedName>
        <fullName evidence="6">RND family efflux transporter, MFP subunit</fullName>
    </submittedName>
</protein>
<feature type="compositionally biased region" description="Basic and acidic residues" evidence="4">
    <location>
        <begin position="513"/>
        <end position="537"/>
    </location>
</feature>
<evidence type="ECO:0000256" key="4">
    <source>
        <dbReference type="SAM" id="MobiDB-lite"/>
    </source>
</evidence>